<feature type="compositionally biased region" description="Low complexity" evidence="6">
    <location>
        <begin position="1350"/>
        <end position="1362"/>
    </location>
</feature>
<evidence type="ECO:0008006" key="9">
    <source>
        <dbReference type="Google" id="ProtNLM"/>
    </source>
</evidence>
<evidence type="ECO:0000256" key="2">
    <source>
        <dbReference type="ARBA" id="ARBA00022490"/>
    </source>
</evidence>
<gene>
    <name evidence="7" type="ORF">BDEG_21394</name>
</gene>
<dbReference type="GO" id="GO:0005814">
    <property type="term" value="C:centriole"/>
    <property type="evidence" value="ECO:0007669"/>
    <property type="project" value="UniProtKB-SubCell"/>
</dbReference>
<feature type="region of interest" description="Disordered" evidence="6">
    <location>
        <begin position="1"/>
        <end position="24"/>
    </location>
</feature>
<dbReference type="InterPro" id="IPR051877">
    <property type="entry name" value="Centriole_BasalBody_StrucProt"/>
</dbReference>
<evidence type="ECO:0000313" key="7">
    <source>
        <dbReference type="EMBL" id="OAJ37363.1"/>
    </source>
</evidence>
<dbReference type="PANTHER" id="PTHR20544:SF0">
    <property type="entry name" value="NUCLEOPROTEIN TPR_MLP1 DOMAIN-CONTAINING PROTEIN"/>
    <property type="match status" value="1"/>
</dbReference>
<feature type="compositionally biased region" description="Basic and acidic residues" evidence="6">
    <location>
        <begin position="486"/>
        <end position="512"/>
    </location>
</feature>
<organism evidence="7 8">
    <name type="scientific">Batrachochytrium dendrobatidis (strain JEL423)</name>
    <dbReference type="NCBI Taxonomy" id="403673"/>
    <lineage>
        <taxon>Eukaryota</taxon>
        <taxon>Fungi</taxon>
        <taxon>Fungi incertae sedis</taxon>
        <taxon>Chytridiomycota</taxon>
        <taxon>Chytridiomycota incertae sedis</taxon>
        <taxon>Chytridiomycetes</taxon>
        <taxon>Rhizophydiales</taxon>
        <taxon>Rhizophydiales incertae sedis</taxon>
        <taxon>Batrachochytrium</taxon>
    </lineage>
</organism>
<dbReference type="CDD" id="cd22292">
    <property type="entry name" value="cc_Cep135_MBD"/>
    <property type="match status" value="1"/>
</dbReference>
<feature type="region of interest" description="Disordered" evidence="6">
    <location>
        <begin position="1390"/>
        <end position="1413"/>
    </location>
</feature>
<proteinExistence type="inferred from homology"/>
<sequence length="1433" mass="162646">MTGATQQPDILSTNIPSNMSSLPITKTPSIQLQTLHRPTLSMQSRPKWHSDDDKFQTLCHRLAQLSYPHHLDPSSMELVQHLLSDLLQTTETARSLQNQLDLTTREVQATTDQIQPLRREISRLTNENNHLHLDLIRMADERDARAKRAADNIRKADSQTADLRFMSCQYQARVVEEQRKVEDARTKVESVFGRIGLTQSAKLGQGGGKSKGNETKTEKMFQRLQKIDIETGLEPLDTTTVAAFARPDPVIGDMVRLAEGQISALQESNKEMQSKNLDLENEIQITREQLAKREREIQRLGAQLEVSRSQQFGAPQNISTVPLSNTTKSTSQSSPARRGTSYTAGIVDIETAKDRIEQLEIQIEYLQEHIDTLEKELSQAGVERDVVQAAIINERDHLREDLKEEQEKTKGLMENLTQLERMVNELDVSRATTPAGKLGSQPVVKHLKQISELKDTLKTTQQKLDRTTSRLNTVIHERQKLSHQIESLKKNENNNHTNSGDKKLADTHEKTQSFKSKLPKASSSENENSKVSELELKLINLQAQLDQLTCVQDKLDTSQEKLDKLEKKLSDIQHDRADAVSKLSLVTEKLAHSEQFCSKILDDQRIVLDDLTNTKRERDDLLQALESFGSQVTELHDRIQAITADRDNMTQLYTQVNQEIQRLRAHKCNSVSTPRVPLIETQAAKSELQHGAESESPGDTKHEGNGPPSLAESTATKLQIAQLEAEIVKLQQDLEATVVRQKETGEAATETISQLKVEVSRLKSSLESSEQSKSLLESEMSSLQFKLTDLGNEKVTAVQDLEQMRVHVSRLEMDHEKDQFVIRDIKSKLSQTEATITSLNGQLEQLRLERVTTEKLLADQMKLIADIDQERDGFQSDLDKKAELIMTLTGQLHQIRNDAVKMTTELVDAREQLDTTLQNLNQQDRELNSLQRQLEQTGQERDYFQNMTQRHVDEARNLGSDLAAVTRENQVLNAELVEASTERDRYKADVTECDRQLRYLDELIRGKDQEKDQLMVSYRKLISEHERLDIAMQTASEEGNHVKMEVIMRDKRVQQLQKSMDEMSLQLNQYKIDLGAFEKQCNNMGRTLATSERTVKHLESERARLNRDIAAARDLTHTFERQSMEMQAQLQATTLENDRLMRTIERMNSESDALVSKMSAEKSKAERLEQIAANERTHKMQMERSLMDMHAAKGSQSEIVQHTNAQQLATIAMLTKEATQAQDEIKVLKSRVDSLESHLREQSAALAASEKDITFYKEMVMDLQKQVEEKKEQLREIVQLRQETAQVSKLPHMRPSLNPFDQRVAQEILSAKIAQSKYEKQIARRAMQHEASELDRRLGESTLPTIIDPSISSVESSGNLSSLTRDTSDEADSLEADVLASAWKPSTNAFGAVIDSPRTSRNKTDEFTRTPTNNQSRINNIVLMDAATQVNFD</sequence>
<feature type="coiled-coil region" evidence="5">
    <location>
        <begin position="892"/>
        <end position="989"/>
    </location>
</feature>
<protein>
    <recommendedName>
        <fullName evidence="9">Coiled-coil protein</fullName>
    </recommendedName>
</protein>
<feature type="coiled-coil region" evidence="5">
    <location>
        <begin position="86"/>
        <end position="127"/>
    </location>
</feature>
<dbReference type="Gene3D" id="1.10.287.1490">
    <property type="match status" value="1"/>
</dbReference>
<dbReference type="OrthoDB" id="10254663at2759"/>
<evidence type="ECO:0000256" key="3">
    <source>
        <dbReference type="ARBA" id="ARBA00023212"/>
    </source>
</evidence>
<feature type="region of interest" description="Disordered" evidence="6">
    <location>
        <begin position="311"/>
        <end position="339"/>
    </location>
</feature>
<feature type="region of interest" description="Disordered" evidence="6">
    <location>
        <begin position="1348"/>
        <end position="1369"/>
    </location>
</feature>
<keyword evidence="3" id="KW-0206">Cytoskeleton</keyword>
<reference evidence="7 8" key="1">
    <citation type="submission" date="2006-10" db="EMBL/GenBank/DDBJ databases">
        <title>The Genome Sequence of Batrachochytrium dendrobatidis JEL423.</title>
        <authorList>
            <consortium name="The Broad Institute Genome Sequencing Platform"/>
            <person name="Birren B."/>
            <person name="Lander E."/>
            <person name="Galagan J."/>
            <person name="Cuomo C."/>
            <person name="Devon K."/>
            <person name="Jaffe D."/>
            <person name="Butler J."/>
            <person name="Alvarez P."/>
            <person name="Gnerre S."/>
            <person name="Grabherr M."/>
            <person name="Kleber M."/>
            <person name="Mauceli E."/>
            <person name="Brockman W."/>
            <person name="Young S."/>
            <person name="LaButti K."/>
            <person name="Sykes S."/>
            <person name="DeCaprio D."/>
            <person name="Crawford M."/>
            <person name="Koehrsen M."/>
            <person name="Engels R."/>
            <person name="Montgomery P."/>
            <person name="Pearson M."/>
            <person name="Howarth C."/>
            <person name="Larson L."/>
            <person name="White J."/>
            <person name="O'Leary S."/>
            <person name="Kodira C."/>
            <person name="Zeng Q."/>
            <person name="Yandava C."/>
            <person name="Alvarado L."/>
            <person name="Longcore J."/>
            <person name="James T."/>
        </authorList>
    </citation>
    <scope>NUCLEOTIDE SEQUENCE [LARGE SCALE GENOMIC DNA]</scope>
    <source>
        <strain evidence="7 8">JEL423</strain>
    </source>
</reference>
<dbReference type="STRING" id="403673.A0A177WBF5"/>
<accession>A0A177WBF5</accession>
<evidence type="ECO:0000256" key="1">
    <source>
        <dbReference type="ARBA" id="ARBA00004114"/>
    </source>
</evidence>
<dbReference type="Proteomes" id="UP000077115">
    <property type="component" value="Unassembled WGS sequence"/>
</dbReference>
<feature type="region of interest" description="Disordered" evidence="6">
    <location>
        <begin position="478"/>
        <end position="529"/>
    </location>
</feature>
<keyword evidence="2" id="KW-0963">Cytoplasm</keyword>
<keyword evidence="5" id="KW-0175">Coiled coil</keyword>
<evidence type="ECO:0000256" key="4">
    <source>
        <dbReference type="ARBA" id="ARBA00038123"/>
    </source>
</evidence>
<evidence type="ECO:0000256" key="5">
    <source>
        <dbReference type="SAM" id="Coils"/>
    </source>
</evidence>
<feature type="coiled-coil region" evidence="5">
    <location>
        <begin position="1204"/>
        <end position="1283"/>
    </location>
</feature>
<evidence type="ECO:0000256" key="6">
    <source>
        <dbReference type="SAM" id="MobiDB-lite"/>
    </source>
</evidence>
<comment type="similarity">
    <text evidence="4">Belongs to the CEP135/TSGA10 family.</text>
</comment>
<reference evidence="7 8" key="2">
    <citation type="submission" date="2016-05" db="EMBL/GenBank/DDBJ databases">
        <title>Lineage-specific infection strategies underlie the spectrum of fungal disease in amphibians.</title>
        <authorList>
            <person name="Cuomo C.A."/>
            <person name="Farrer R.A."/>
            <person name="James T."/>
            <person name="Longcore J."/>
            <person name="Birren B."/>
        </authorList>
    </citation>
    <scope>NUCLEOTIDE SEQUENCE [LARGE SCALE GENOMIC DNA]</scope>
    <source>
        <strain evidence="7 8">JEL423</strain>
    </source>
</reference>
<feature type="coiled-coil region" evidence="5">
    <location>
        <begin position="255"/>
        <end position="310"/>
    </location>
</feature>
<feature type="coiled-coil region" evidence="5">
    <location>
        <begin position="1018"/>
        <end position="1150"/>
    </location>
</feature>
<evidence type="ECO:0000313" key="8">
    <source>
        <dbReference type="Proteomes" id="UP000077115"/>
    </source>
</evidence>
<name>A0A177WBF5_BATDL</name>
<comment type="subcellular location">
    <subcellularLocation>
        <location evidence="1">Cytoplasm</location>
        <location evidence="1">Cytoskeleton</location>
        <location evidence="1">Microtubule organizing center</location>
        <location evidence="1">Centrosome</location>
        <location evidence="1">Centriole</location>
    </subcellularLocation>
</comment>
<dbReference type="EMBL" id="DS022300">
    <property type="protein sequence ID" value="OAJ37363.1"/>
    <property type="molecule type" value="Genomic_DNA"/>
</dbReference>
<dbReference type="VEuPathDB" id="FungiDB:BDEG_21394"/>
<feature type="compositionally biased region" description="Basic and acidic residues" evidence="6">
    <location>
        <begin position="687"/>
        <end position="704"/>
    </location>
</feature>
<feature type="region of interest" description="Disordered" evidence="6">
    <location>
        <begin position="685"/>
        <end position="715"/>
    </location>
</feature>
<dbReference type="PANTHER" id="PTHR20544">
    <property type="entry name" value="CENTROSOMAL PROTEIN CEP135"/>
    <property type="match status" value="1"/>
</dbReference>